<reference evidence="1 2" key="1">
    <citation type="submission" date="2024-10" db="EMBL/GenBank/DDBJ databases">
        <title>Updated reference genomes for cyclostephanoid diatoms.</title>
        <authorList>
            <person name="Roberts W.R."/>
            <person name="Alverson A.J."/>
        </authorList>
    </citation>
    <scope>NUCLEOTIDE SEQUENCE [LARGE SCALE GENOMIC DNA]</scope>
    <source>
        <strain evidence="1 2">AJA232-27</strain>
    </source>
</reference>
<comment type="caution">
    <text evidence="1">The sequence shown here is derived from an EMBL/GenBank/DDBJ whole genome shotgun (WGS) entry which is preliminary data.</text>
</comment>
<proteinExistence type="predicted"/>
<evidence type="ECO:0000313" key="2">
    <source>
        <dbReference type="Proteomes" id="UP001530293"/>
    </source>
</evidence>
<dbReference type="AlphaFoldDB" id="A0ABD3M292"/>
<accession>A0ABD3M292</accession>
<evidence type="ECO:0000313" key="1">
    <source>
        <dbReference type="EMBL" id="KAL3756851.1"/>
    </source>
</evidence>
<dbReference type="Proteomes" id="UP001530293">
    <property type="component" value="Unassembled WGS sequence"/>
</dbReference>
<sequence length="250" mass="27918">MKAALLPSHTIIDSGSKTDILFPYKVFLRMDAVQSLECNDGGYGGGAGRGAGGGGWEEDWKTRPRYGHHIDVKSVSLLLLTGRFHARHYNPHTFTNRDRDTRLSSKQIIACVDYILFCLNDEDCVDQAEDSLLQWLLHICSRPEYIVDLPFEYQLADALHALSIWLNRAFSDGGYGEDEEVRGILPSMDSSDGGHRSISRRRGPIPQECLLTACKCVSAIIYNTTTRLGIGMQLFLRPVVRLVSTWAEVA</sequence>
<organism evidence="1 2">
    <name type="scientific">Discostella pseudostelligera</name>
    <dbReference type="NCBI Taxonomy" id="259834"/>
    <lineage>
        <taxon>Eukaryota</taxon>
        <taxon>Sar</taxon>
        <taxon>Stramenopiles</taxon>
        <taxon>Ochrophyta</taxon>
        <taxon>Bacillariophyta</taxon>
        <taxon>Coscinodiscophyceae</taxon>
        <taxon>Thalassiosirophycidae</taxon>
        <taxon>Stephanodiscales</taxon>
        <taxon>Stephanodiscaceae</taxon>
        <taxon>Discostella</taxon>
    </lineage>
</organism>
<dbReference type="EMBL" id="JALLBG020000288">
    <property type="protein sequence ID" value="KAL3756851.1"/>
    <property type="molecule type" value="Genomic_DNA"/>
</dbReference>
<gene>
    <name evidence="1" type="ORF">ACHAWU_005113</name>
</gene>
<keyword evidence="2" id="KW-1185">Reference proteome</keyword>
<name>A0ABD3M292_9STRA</name>
<protein>
    <submittedName>
        <fullName evidence="1">Uncharacterized protein</fullName>
    </submittedName>
</protein>